<dbReference type="Proteomes" id="UP000007963">
    <property type="component" value="Unassembled WGS sequence"/>
</dbReference>
<evidence type="ECO:0000313" key="3">
    <source>
        <dbReference type="Proteomes" id="UP000007963"/>
    </source>
</evidence>
<reference evidence="3" key="1">
    <citation type="submission" date="2005-09" db="EMBL/GenBank/DDBJ databases">
        <title>Annotation of the Aspergillus terreus NIH2624 genome.</title>
        <authorList>
            <person name="Birren B.W."/>
            <person name="Lander E.S."/>
            <person name="Galagan J.E."/>
            <person name="Nusbaum C."/>
            <person name="Devon K."/>
            <person name="Henn M."/>
            <person name="Ma L.-J."/>
            <person name="Jaffe D.B."/>
            <person name="Butler J."/>
            <person name="Alvarez P."/>
            <person name="Gnerre S."/>
            <person name="Grabherr M."/>
            <person name="Kleber M."/>
            <person name="Mauceli E.W."/>
            <person name="Brockman W."/>
            <person name="Rounsley S."/>
            <person name="Young S.K."/>
            <person name="LaButti K."/>
            <person name="Pushparaj V."/>
            <person name="DeCaprio D."/>
            <person name="Crawford M."/>
            <person name="Koehrsen M."/>
            <person name="Engels R."/>
            <person name="Montgomery P."/>
            <person name="Pearson M."/>
            <person name="Howarth C."/>
            <person name="Larson L."/>
            <person name="Luoma S."/>
            <person name="White J."/>
            <person name="Alvarado L."/>
            <person name="Kodira C.D."/>
            <person name="Zeng Q."/>
            <person name="Oleary S."/>
            <person name="Yandava C."/>
            <person name="Denning D.W."/>
            <person name="Nierman W.C."/>
            <person name="Milne T."/>
            <person name="Madden K."/>
        </authorList>
    </citation>
    <scope>NUCLEOTIDE SEQUENCE [LARGE SCALE GENOMIC DNA]</scope>
    <source>
        <strain evidence="3">NIH 2624 / FGSC A1156</strain>
    </source>
</reference>
<dbReference type="VEuPathDB" id="FungiDB:ATEG_05715"/>
<dbReference type="OrthoDB" id="5389296at2759"/>
<gene>
    <name evidence="2" type="ORF">ATEG_05715</name>
</gene>
<dbReference type="AlphaFoldDB" id="Q0CKR9"/>
<sequence>MEEKYTDAASGVGGCRRDKISRDAQNGNPPTDYHHRDNSSSLHLSYYTSYMPPFSTPFRLPSARPTSSSRAAGPQFASTPRFLLSQTPAQTAHSDDVIETEDSPQATPIGTARVPRPTQKEAIEDSDEELDQQAPDPQTRHVVSRRREELSSSPPENAPELDAEFEALFGTIPDRGTKRRRRSADIETPSTQRRRPGADLIESSPPDTDPASPNTAHHMLQPFQTPVQPRADAVRLDALPEGIPQKTVSVGATETPHTSTPTSTRPSFRGHPRFVLSASQAPPSSQSHPTIRPFATPARSSSPSRRKPGFVLPRSPSPSEADNDPSTIPTPFSPSSRALRRRGRPRSTASEYLPGGMAAEVRSWILEMATKREALQMNAGHAVSDSVDLKKYFLAFRVDEVRQSALGSSGPLAFARGRPVDSSGNAGEDVPPKNILLVGPPRTRSIESPFQSSTRTRVPDLQAGNLIGICRGLVWELDLGDPVVGKTGELENLISKDSSGDVPAGPWLVGMEWEVL</sequence>
<evidence type="ECO:0000256" key="1">
    <source>
        <dbReference type="SAM" id="MobiDB-lite"/>
    </source>
</evidence>
<dbReference type="eggNOG" id="ENOG502ST4U">
    <property type="taxonomic scope" value="Eukaryota"/>
</dbReference>
<dbReference type="EMBL" id="CH476601">
    <property type="protein sequence ID" value="EAU33476.1"/>
    <property type="molecule type" value="Genomic_DNA"/>
</dbReference>
<dbReference type="RefSeq" id="XP_001214893.1">
    <property type="nucleotide sequence ID" value="XM_001214893.1"/>
</dbReference>
<evidence type="ECO:0000313" key="2">
    <source>
        <dbReference type="EMBL" id="EAU33476.1"/>
    </source>
</evidence>
<dbReference type="OMA" id="GWILEMG"/>
<accession>Q0CKR9</accession>
<feature type="compositionally biased region" description="Low complexity" evidence="1">
    <location>
        <begin position="59"/>
        <end position="74"/>
    </location>
</feature>
<name>Q0CKR9_ASPTN</name>
<dbReference type="GeneID" id="4321448"/>
<feature type="compositionally biased region" description="Low complexity" evidence="1">
    <location>
        <begin position="325"/>
        <end position="337"/>
    </location>
</feature>
<dbReference type="HOGENOM" id="CLU_042683_0_0_1"/>
<proteinExistence type="predicted"/>
<feature type="compositionally biased region" description="Low complexity" evidence="1">
    <location>
        <begin position="253"/>
        <end position="267"/>
    </location>
</feature>
<feature type="region of interest" description="Disordered" evidence="1">
    <location>
        <begin position="1"/>
        <end position="39"/>
    </location>
</feature>
<protein>
    <submittedName>
        <fullName evidence="2">Uncharacterized protein</fullName>
    </submittedName>
</protein>
<feature type="region of interest" description="Disordered" evidence="1">
    <location>
        <begin position="53"/>
        <end position="354"/>
    </location>
</feature>
<organism evidence="2 3">
    <name type="scientific">Aspergillus terreus (strain NIH 2624 / FGSC A1156)</name>
    <dbReference type="NCBI Taxonomy" id="341663"/>
    <lineage>
        <taxon>Eukaryota</taxon>
        <taxon>Fungi</taxon>
        <taxon>Dikarya</taxon>
        <taxon>Ascomycota</taxon>
        <taxon>Pezizomycotina</taxon>
        <taxon>Eurotiomycetes</taxon>
        <taxon>Eurotiomycetidae</taxon>
        <taxon>Eurotiales</taxon>
        <taxon>Aspergillaceae</taxon>
        <taxon>Aspergillus</taxon>
        <taxon>Aspergillus subgen. Circumdati</taxon>
    </lineage>
</organism>
<feature type="compositionally biased region" description="Low complexity" evidence="1">
    <location>
        <begin position="277"/>
        <end position="303"/>
    </location>
</feature>